<keyword evidence="3" id="KW-0808">Transferase</keyword>
<evidence type="ECO:0000313" key="7">
    <source>
        <dbReference type="EMBL" id="SUZ50500.1"/>
    </source>
</evidence>
<evidence type="ECO:0000256" key="1">
    <source>
        <dbReference type="ARBA" id="ARBA00010699"/>
    </source>
</evidence>
<dbReference type="CDD" id="cd08646">
    <property type="entry name" value="FMT_core_Met-tRNA-FMT_N"/>
    <property type="match status" value="1"/>
</dbReference>
<evidence type="ECO:0000259" key="6">
    <source>
        <dbReference type="Pfam" id="PF02911"/>
    </source>
</evidence>
<dbReference type="InterPro" id="IPR036477">
    <property type="entry name" value="Formyl_transf_N_sf"/>
</dbReference>
<feature type="domain" description="Formyl transferase N-terminal" evidence="5">
    <location>
        <begin position="2"/>
        <end position="174"/>
    </location>
</feature>
<dbReference type="CDD" id="cd08704">
    <property type="entry name" value="Met_tRNA_FMT_C"/>
    <property type="match status" value="1"/>
</dbReference>
<gene>
    <name evidence="7" type="ORF">METZ01_LOCUS3354</name>
</gene>
<evidence type="ECO:0000256" key="2">
    <source>
        <dbReference type="ARBA" id="ARBA00012261"/>
    </source>
</evidence>
<dbReference type="HAMAP" id="MF_00182">
    <property type="entry name" value="Formyl_trans"/>
    <property type="match status" value="1"/>
</dbReference>
<dbReference type="PANTHER" id="PTHR11138">
    <property type="entry name" value="METHIONYL-TRNA FORMYLTRANSFERASE"/>
    <property type="match status" value="1"/>
</dbReference>
<accession>A0A381N781</accession>
<reference evidence="7" key="1">
    <citation type="submission" date="2018-05" db="EMBL/GenBank/DDBJ databases">
        <authorList>
            <person name="Lanie J.A."/>
            <person name="Ng W.-L."/>
            <person name="Kazmierczak K.M."/>
            <person name="Andrzejewski T.M."/>
            <person name="Davidsen T.M."/>
            <person name="Wayne K.J."/>
            <person name="Tettelin H."/>
            <person name="Glass J.I."/>
            <person name="Rusch D."/>
            <person name="Podicherti R."/>
            <person name="Tsui H.-C.T."/>
            <person name="Winkler M.E."/>
        </authorList>
    </citation>
    <scope>NUCLEOTIDE SEQUENCE</scope>
</reference>
<comment type="similarity">
    <text evidence="1">Belongs to the Fmt family.</text>
</comment>
<dbReference type="EMBL" id="UINC01000174">
    <property type="protein sequence ID" value="SUZ50500.1"/>
    <property type="molecule type" value="Genomic_DNA"/>
</dbReference>
<name>A0A381N781_9ZZZZ</name>
<dbReference type="Pfam" id="PF00551">
    <property type="entry name" value="Formyl_trans_N"/>
    <property type="match status" value="1"/>
</dbReference>
<sequence length="307" mass="33621">MGTPEWAAPSLQAVLDSGTEISAVLTQPDRRVGRKQQLQPSPLKQYAQGKKLTVHTPEKAGSAETIELVSSLAPELVLVCAYGQILPQSFLDIPKIGCFNLHFSFLPQLRGASPVQAAIASGFEKTGVSLQKMVLRLDAGPLVAISKQEVIRQDDTTPLLGSRLAEIGAQLIHDTLPKLIAGDFNAVGQIETEATYCQIIKKEEGHVRWLEETAIEIERKLRAYVPWPGIFSFYSMPGNSENKQRLQLTKVEVVSGNFEPGKIYPELIVGSLYSGLRILRLKPEGKQEMDADSFLRGHPQIVGSVLA</sequence>
<dbReference type="PANTHER" id="PTHR11138:SF5">
    <property type="entry name" value="METHIONYL-TRNA FORMYLTRANSFERASE, MITOCHONDRIAL"/>
    <property type="match status" value="1"/>
</dbReference>
<keyword evidence="4" id="KW-0648">Protein biosynthesis</keyword>
<dbReference type="GO" id="GO:0005829">
    <property type="term" value="C:cytosol"/>
    <property type="evidence" value="ECO:0007669"/>
    <property type="project" value="TreeGrafter"/>
</dbReference>
<dbReference type="InterPro" id="IPR002376">
    <property type="entry name" value="Formyl_transf_N"/>
</dbReference>
<dbReference type="InterPro" id="IPR005793">
    <property type="entry name" value="Formyl_trans_C"/>
</dbReference>
<dbReference type="AlphaFoldDB" id="A0A381N781"/>
<evidence type="ECO:0000256" key="3">
    <source>
        <dbReference type="ARBA" id="ARBA00022679"/>
    </source>
</evidence>
<dbReference type="EC" id="2.1.2.9" evidence="2"/>
<organism evidence="7">
    <name type="scientific">marine metagenome</name>
    <dbReference type="NCBI Taxonomy" id="408172"/>
    <lineage>
        <taxon>unclassified sequences</taxon>
        <taxon>metagenomes</taxon>
        <taxon>ecological metagenomes</taxon>
    </lineage>
</organism>
<dbReference type="SUPFAM" id="SSF50486">
    <property type="entry name" value="FMT C-terminal domain-like"/>
    <property type="match status" value="1"/>
</dbReference>
<dbReference type="GO" id="GO:0004479">
    <property type="term" value="F:methionyl-tRNA formyltransferase activity"/>
    <property type="evidence" value="ECO:0007669"/>
    <property type="project" value="UniProtKB-EC"/>
</dbReference>
<dbReference type="InterPro" id="IPR044135">
    <property type="entry name" value="Met-tRNA-FMT_C"/>
</dbReference>
<evidence type="ECO:0000259" key="5">
    <source>
        <dbReference type="Pfam" id="PF00551"/>
    </source>
</evidence>
<dbReference type="SUPFAM" id="SSF53328">
    <property type="entry name" value="Formyltransferase"/>
    <property type="match status" value="1"/>
</dbReference>
<dbReference type="InterPro" id="IPR011034">
    <property type="entry name" value="Formyl_transferase-like_C_sf"/>
</dbReference>
<dbReference type="NCBIfam" id="TIGR00460">
    <property type="entry name" value="fmt"/>
    <property type="match status" value="1"/>
</dbReference>
<proteinExistence type="inferred from homology"/>
<feature type="domain" description="Formyl transferase C-terminal" evidence="6">
    <location>
        <begin position="200"/>
        <end position="298"/>
    </location>
</feature>
<dbReference type="Pfam" id="PF02911">
    <property type="entry name" value="Formyl_trans_C"/>
    <property type="match status" value="1"/>
</dbReference>
<protein>
    <recommendedName>
        <fullName evidence="2">methionyl-tRNA formyltransferase</fullName>
        <ecNumber evidence="2">2.1.2.9</ecNumber>
    </recommendedName>
</protein>
<dbReference type="InterPro" id="IPR041711">
    <property type="entry name" value="Met-tRNA-FMT_N"/>
</dbReference>
<dbReference type="InterPro" id="IPR005794">
    <property type="entry name" value="Fmt"/>
</dbReference>
<evidence type="ECO:0000256" key="4">
    <source>
        <dbReference type="ARBA" id="ARBA00022917"/>
    </source>
</evidence>
<dbReference type="Gene3D" id="3.40.50.12230">
    <property type="match status" value="1"/>
</dbReference>